<keyword evidence="4 5" id="KW-0539">Nucleus</keyword>
<dbReference type="Proteomes" id="UP000254866">
    <property type="component" value="Unassembled WGS sequence"/>
</dbReference>
<evidence type="ECO:0000256" key="6">
    <source>
        <dbReference type="SAM" id="MobiDB-lite"/>
    </source>
</evidence>
<dbReference type="STRING" id="2656787.A0A370TEI4"/>
<reference evidence="7 8" key="1">
    <citation type="journal article" date="2018" name="IMA Fungus">
        <title>IMA Genome-F 9: Draft genome sequence of Annulohypoxylon stygium, Aspergillus mulundensis, Berkeleyomyces basicola (syn. Thielaviopsis basicola), Ceratocystis smalleyi, two Cercospora beticola strains, Coleophoma cylindrospora, Fusarium fracticaudum, Phialophora cf. hyalina, and Morchella septimelata.</title>
        <authorList>
            <person name="Wingfield B.D."/>
            <person name="Bills G.F."/>
            <person name="Dong Y."/>
            <person name="Huang W."/>
            <person name="Nel W.J."/>
            <person name="Swalarsk-Parry B.S."/>
            <person name="Vaghefi N."/>
            <person name="Wilken P.M."/>
            <person name="An Z."/>
            <person name="de Beer Z.W."/>
            <person name="De Vos L."/>
            <person name="Chen L."/>
            <person name="Duong T.A."/>
            <person name="Gao Y."/>
            <person name="Hammerbacher A."/>
            <person name="Kikkert J.R."/>
            <person name="Li Y."/>
            <person name="Li H."/>
            <person name="Li K."/>
            <person name="Li Q."/>
            <person name="Liu X."/>
            <person name="Ma X."/>
            <person name="Naidoo K."/>
            <person name="Pethybridge S.J."/>
            <person name="Sun J."/>
            <person name="Steenkamp E.T."/>
            <person name="van der Nest M.A."/>
            <person name="van Wyk S."/>
            <person name="Wingfield M.J."/>
            <person name="Xiong C."/>
            <person name="Yue Q."/>
            <person name="Zhang X."/>
        </authorList>
    </citation>
    <scope>NUCLEOTIDE SEQUENCE [LARGE SCALE GENOMIC DNA]</scope>
    <source>
        <strain evidence="7 8">BP 5553</strain>
    </source>
</reference>
<feature type="region of interest" description="Disordered" evidence="6">
    <location>
        <begin position="226"/>
        <end position="257"/>
    </location>
</feature>
<dbReference type="EC" id="3.1.4.-" evidence="5"/>
<keyword evidence="3" id="KW-0456">Lyase</keyword>
<gene>
    <name evidence="5" type="primary">USB1</name>
    <name evidence="7" type="ORF">BP5553_08542</name>
</gene>
<dbReference type="InterPro" id="IPR027521">
    <property type="entry name" value="Usb1"/>
</dbReference>
<comment type="similarity">
    <text evidence="5">Belongs to the 2H phosphoesterase superfamily. USB1 family.</text>
</comment>
<dbReference type="Pfam" id="PF09749">
    <property type="entry name" value="HVSL"/>
    <property type="match status" value="1"/>
</dbReference>
<comment type="subcellular location">
    <subcellularLocation>
        <location evidence="5">Nucleus</location>
    </subcellularLocation>
</comment>
<dbReference type="PANTHER" id="PTHR13522:SF3">
    <property type="entry name" value="U6 SNRNA PHOSPHODIESTERASE 1"/>
    <property type="match status" value="1"/>
</dbReference>
<feature type="active site" description="Proton donor/acceptor" evidence="5">
    <location>
        <position position="274"/>
    </location>
</feature>
<organism evidence="7 8">
    <name type="scientific">Venustampulla echinocandica</name>
    <dbReference type="NCBI Taxonomy" id="2656787"/>
    <lineage>
        <taxon>Eukaryota</taxon>
        <taxon>Fungi</taxon>
        <taxon>Dikarya</taxon>
        <taxon>Ascomycota</taxon>
        <taxon>Pezizomycotina</taxon>
        <taxon>Leotiomycetes</taxon>
        <taxon>Helotiales</taxon>
        <taxon>Pleuroascaceae</taxon>
        <taxon>Venustampulla</taxon>
    </lineage>
</organism>
<dbReference type="GO" id="GO:1990838">
    <property type="term" value="F:poly(U)-specific exoribonuclease activity, producing 3' uridine cyclic phosphate ends"/>
    <property type="evidence" value="ECO:0007669"/>
    <property type="project" value="UniProtKB-UniRule"/>
</dbReference>
<dbReference type="HAMAP" id="MF_03040">
    <property type="entry name" value="USB1"/>
    <property type="match status" value="1"/>
</dbReference>
<feature type="active site" description="Proton donor/acceptor" evidence="5">
    <location>
        <position position="140"/>
    </location>
</feature>
<proteinExistence type="inferred from homology"/>
<comment type="function">
    <text evidence="5">Phosphodiesterase responsible for the U6 snRNA 3' end processing. Acts as an exoribonuclease (RNase) responsible for trimming the poly(U) tract of the last nucleotides in the pre-U6 snRNA molecule, leading to the formation of mature U6 snRNA.</text>
</comment>
<dbReference type="EMBL" id="NPIC01000009">
    <property type="protein sequence ID" value="RDL33103.1"/>
    <property type="molecule type" value="Genomic_DNA"/>
</dbReference>
<name>A0A370TEI4_9HELO</name>
<protein>
    <recommendedName>
        <fullName evidence="5">U6 snRNA phosphodiesterase</fullName>
        <ecNumber evidence="5">3.1.4.-</ecNumber>
    </recommendedName>
</protein>
<sequence length="339" mass="37434">MALVDYASSGEDDELEVAQTSITTDESPSIPNSKRKREDDAGGILDLPPLPSRFHDLYASTTRISTRDNPDLHGGRRRAVPHIEGNWPTHIYIEWYPSTTEYTSLEKLISTVKDGLPSGDDILKIHSFLTSDLGAPLPLHVSLSRPVGFATEQKDSFVNSLERAIKSSGIRPFNTAFSSLDWVANFENTRWFLVKRLEKPSSDGLNKLLHVSNTVVQEYGQPPLYTKPSPVTNHIGTSKGSSESSKSRHKRISPGTAPLNHNWSHMEDFTDAFHISIAWTLGAPNQELLDLTASAATDYLKDISQISIKISEIKAKVGNAVTNLPLRTNIVEGKSLFGF</sequence>
<evidence type="ECO:0000313" key="7">
    <source>
        <dbReference type="EMBL" id="RDL33103.1"/>
    </source>
</evidence>
<dbReference type="PANTHER" id="PTHR13522">
    <property type="entry name" value="U6 SNRNA PHOSPHODIESTERASE 1"/>
    <property type="match status" value="1"/>
</dbReference>
<evidence type="ECO:0000256" key="4">
    <source>
        <dbReference type="ARBA" id="ARBA00023242"/>
    </source>
</evidence>
<evidence type="ECO:0000256" key="3">
    <source>
        <dbReference type="ARBA" id="ARBA00023239"/>
    </source>
</evidence>
<feature type="compositionally biased region" description="Polar residues" evidence="6">
    <location>
        <begin position="18"/>
        <end position="32"/>
    </location>
</feature>
<comment type="caution">
    <text evidence="7">The sequence shown here is derived from an EMBL/GenBank/DDBJ whole genome shotgun (WGS) entry which is preliminary data.</text>
</comment>
<evidence type="ECO:0000313" key="8">
    <source>
        <dbReference type="Proteomes" id="UP000254866"/>
    </source>
</evidence>
<evidence type="ECO:0000256" key="2">
    <source>
        <dbReference type="ARBA" id="ARBA00022801"/>
    </source>
</evidence>
<keyword evidence="2 5" id="KW-0378">Hydrolase</keyword>
<keyword evidence="8" id="KW-1185">Reference proteome</keyword>
<accession>A0A370TEI4</accession>
<dbReference type="OrthoDB" id="49151at2759"/>
<dbReference type="GO" id="GO:0034477">
    <property type="term" value="P:U6 snRNA 3'-end processing"/>
    <property type="evidence" value="ECO:0007669"/>
    <property type="project" value="UniProtKB-UniRule"/>
</dbReference>
<feature type="region of interest" description="Disordered" evidence="6">
    <location>
        <begin position="1"/>
        <end position="48"/>
    </location>
</feature>
<feature type="compositionally biased region" description="Low complexity" evidence="6">
    <location>
        <begin position="234"/>
        <end position="244"/>
    </location>
</feature>
<dbReference type="Gene3D" id="3.90.1140.10">
    <property type="entry name" value="Cyclic phosphodiesterase"/>
    <property type="match status" value="1"/>
</dbReference>
<evidence type="ECO:0000256" key="5">
    <source>
        <dbReference type="HAMAP-Rule" id="MF_03040"/>
    </source>
</evidence>
<dbReference type="AlphaFoldDB" id="A0A370TEI4"/>
<dbReference type="GO" id="GO:0016829">
    <property type="term" value="F:lyase activity"/>
    <property type="evidence" value="ECO:0007669"/>
    <property type="project" value="UniProtKB-KW"/>
</dbReference>
<evidence type="ECO:0000256" key="1">
    <source>
        <dbReference type="ARBA" id="ARBA00022722"/>
    </source>
</evidence>
<keyword evidence="1 5" id="KW-0540">Nuclease</keyword>
<dbReference type="GO" id="GO:0005634">
    <property type="term" value="C:nucleus"/>
    <property type="evidence" value="ECO:0007669"/>
    <property type="project" value="UniProtKB-SubCell"/>
</dbReference>